<dbReference type="InterPro" id="IPR049809">
    <property type="entry name" value="YehF/YfeS-like_WGR"/>
</dbReference>
<dbReference type="GO" id="GO:0003677">
    <property type="term" value="F:DNA binding"/>
    <property type="evidence" value="ECO:0007669"/>
    <property type="project" value="UniProtKB-KW"/>
</dbReference>
<accession>A0A7X0MFD4</accession>
<dbReference type="InterPro" id="IPR036930">
    <property type="entry name" value="WGR_dom_sf"/>
</dbReference>
<evidence type="ECO:0000313" key="3">
    <source>
        <dbReference type="Proteomes" id="UP000565576"/>
    </source>
</evidence>
<comment type="caution">
    <text evidence="2">The sequence shown here is derived from an EMBL/GenBank/DDBJ whole genome shotgun (WGS) entry which is preliminary data.</text>
</comment>
<dbReference type="Proteomes" id="UP000565576">
    <property type="component" value="Unassembled WGS sequence"/>
</dbReference>
<evidence type="ECO:0000313" key="2">
    <source>
        <dbReference type="EMBL" id="MBB6486923.1"/>
    </source>
</evidence>
<dbReference type="PROSITE" id="PS51977">
    <property type="entry name" value="WGR"/>
    <property type="match status" value="1"/>
</dbReference>
<dbReference type="InterPro" id="IPR008893">
    <property type="entry name" value="WGR_domain"/>
</dbReference>
<dbReference type="AlphaFoldDB" id="A0A7X0MFD4"/>
<protein>
    <submittedName>
        <fullName evidence="2">Putative DNA-binding WGR domain protein</fullName>
    </submittedName>
</protein>
<organism evidence="2 3">
    <name type="scientific">Rhizobium lusitanum</name>
    <dbReference type="NCBI Taxonomy" id="293958"/>
    <lineage>
        <taxon>Bacteria</taxon>
        <taxon>Pseudomonadati</taxon>
        <taxon>Pseudomonadota</taxon>
        <taxon>Alphaproteobacteria</taxon>
        <taxon>Hyphomicrobiales</taxon>
        <taxon>Rhizobiaceae</taxon>
        <taxon>Rhizobium/Agrobacterium group</taxon>
        <taxon>Rhizobium</taxon>
    </lineage>
</organism>
<evidence type="ECO:0000259" key="1">
    <source>
        <dbReference type="PROSITE" id="PS51977"/>
    </source>
</evidence>
<name>A0A7X0MFD4_9HYPH</name>
<reference evidence="2 3" key="1">
    <citation type="submission" date="2020-08" db="EMBL/GenBank/DDBJ databases">
        <title>Genomic Encyclopedia of Type Strains, Phase IV (KMG-V): Genome sequencing to study the core and pangenomes of soil and plant-associated prokaryotes.</title>
        <authorList>
            <person name="Whitman W."/>
        </authorList>
    </citation>
    <scope>NUCLEOTIDE SEQUENCE [LARGE SCALE GENOMIC DNA]</scope>
    <source>
        <strain evidence="2 3">SEMIA 4060</strain>
    </source>
</reference>
<feature type="domain" description="WGR" evidence="1">
    <location>
        <begin position="11"/>
        <end position="92"/>
    </location>
</feature>
<keyword evidence="2" id="KW-0238">DNA-binding</keyword>
<dbReference type="SMART" id="SM00773">
    <property type="entry name" value="WGR"/>
    <property type="match status" value="1"/>
</dbReference>
<sequence>MATLIAMIRQPYHLYTERTEPAKNMARFYALEISETLFGEACLIRRWGRIGAFGQCMIHHFEREDEAVKLFLDITRKKKARGYRPKPILSRP</sequence>
<proteinExistence type="predicted"/>
<dbReference type="Gene3D" id="2.20.140.10">
    <property type="entry name" value="WGR domain"/>
    <property type="match status" value="1"/>
</dbReference>
<dbReference type="CDD" id="cd07996">
    <property type="entry name" value="WGR_MMR_like"/>
    <property type="match status" value="1"/>
</dbReference>
<dbReference type="RefSeq" id="WP_246806406.1">
    <property type="nucleotide sequence ID" value="NZ_JACHBG010000010.1"/>
</dbReference>
<dbReference type="Pfam" id="PF05406">
    <property type="entry name" value="WGR"/>
    <property type="match status" value="1"/>
</dbReference>
<gene>
    <name evidence="2" type="ORF">GGD46_004222</name>
</gene>
<dbReference type="SUPFAM" id="SSF142921">
    <property type="entry name" value="WGR domain-like"/>
    <property type="match status" value="1"/>
</dbReference>
<dbReference type="EMBL" id="JACHBG010000010">
    <property type="protein sequence ID" value="MBB6486923.1"/>
    <property type="molecule type" value="Genomic_DNA"/>
</dbReference>